<feature type="transmembrane region" description="Helical" evidence="1">
    <location>
        <begin position="102"/>
        <end position="121"/>
    </location>
</feature>
<name>W4LLS5_9BACT</name>
<feature type="transmembrane region" description="Helical" evidence="1">
    <location>
        <begin position="76"/>
        <end position="96"/>
    </location>
</feature>
<accession>W4LLS5</accession>
<dbReference type="InterPro" id="IPR007272">
    <property type="entry name" value="Sulf_transp_TsuA/YedE"/>
</dbReference>
<keyword evidence="3" id="KW-1185">Reference proteome</keyword>
<gene>
    <name evidence="2" type="ORF">ETSY2_42415</name>
</gene>
<keyword evidence="1" id="KW-1133">Transmembrane helix</keyword>
<keyword evidence="1" id="KW-0472">Membrane</keyword>
<feature type="transmembrane region" description="Helical" evidence="1">
    <location>
        <begin position="35"/>
        <end position="64"/>
    </location>
</feature>
<dbReference type="Proteomes" id="UP000019140">
    <property type="component" value="Unassembled WGS sequence"/>
</dbReference>
<proteinExistence type="predicted"/>
<keyword evidence="1" id="KW-0812">Transmembrane</keyword>
<dbReference type="Pfam" id="PF04143">
    <property type="entry name" value="Sulf_transp"/>
    <property type="match status" value="1"/>
</dbReference>
<protein>
    <submittedName>
        <fullName evidence="2">Uncharacterized protein</fullName>
    </submittedName>
</protein>
<dbReference type="HOGENOM" id="CLU_2153729_0_0_7"/>
<dbReference type="AlphaFoldDB" id="W4LLS5"/>
<reference evidence="2 3" key="1">
    <citation type="journal article" date="2014" name="Nature">
        <title>An environmental bacterial taxon with a large and distinct metabolic repertoire.</title>
        <authorList>
            <person name="Wilson M.C."/>
            <person name="Mori T."/>
            <person name="Ruckert C."/>
            <person name="Uria A.R."/>
            <person name="Helf M.J."/>
            <person name="Takada K."/>
            <person name="Gernert C."/>
            <person name="Steffens U.A."/>
            <person name="Heycke N."/>
            <person name="Schmitt S."/>
            <person name="Rinke C."/>
            <person name="Helfrich E.J."/>
            <person name="Brachmann A.O."/>
            <person name="Gurgui C."/>
            <person name="Wakimoto T."/>
            <person name="Kracht M."/>
            <person name="Crusemann M."/>
            <person name="Hentschel U."/>
            <person name="Abe I."/>
            <person name="Matsunaga S."/>
            <person name="Kalinowski J."/>
            <person name="Takeyama H."/>
            <person name="Piel J."/>
        </authorList>
    </citation>
    <scope>NUCLEOTIDE SEQUENCE [LARGE SCALE GENOMIC DNA]</scope>
    <source>
        <strain evidence="3">TSY2</strain>
    </source>
</reference>
<evidence type="ECO:0000256" key="1">
    <source>
        <dbReference type="SAM" id="Phobius"/>
    </source>
</evidence>
<comment type="caution">
    <text evidence="2">The sequence shown here is derived from an EMBL/GenBank/DDBJ whole genome shotgun (WGS) entry which is preliminary data.</text>
</comment>
<organism evidence="2 3">
    <name type="scientific">Candidatus Entotheonella gemina</name>
    <dbReference type="NCBI Taxonomy" id="1429439"/>
    <lineage>
        <taxon>Bacteria</taxon>
        <taxon>Pseudomonadati</taxon>
        <taxon>Nitrospinota/Tectimicrobiota group</taxon>
        <taxon>Candidatus Tectimicrobiota</taxon>
        <taxon>Candidatus Entotheonellia</taxon>
        <taxon>Candidatus Entotheonellales</taxon>
        <taxon>Candidatus Entotheonellaceae</taxon>
        <taxon>Candidatus Entotheonella</taxon>
    </lineage>
</organism>
<dbReference type="EMBL" id="AZHX01001923">
    <property type="protein sequence ID" value="ETW98675.1"/>
    <property type="molecule type" value="Genomic_DNA"/>
</dbReference>
<feature type="transmembrane region" description="Helical" evidence="1">
    <location>
        <begin position="12"/>
        <end position="29"/>
    </location>
</feature>
<evidence type="ECO:0000313" key="3">
    <source>
        <dbReference type="Proteomes" id="UP000019140"/>
    </source>
</evidence>
<dbReference type="TCDB" id="9.B.102.2.5">
    <property type="family name" value="the yede/yeee (yede/yeee) family"/>
</dbReference>
<sequence>MRLTIPRTQPWVTGAAIVFLAIAASYLLGEYSSRHAALLLVGAGFGLVLYHAGFGFTSAFRALLTTGDGRGLRAQMLMLAIATLLFAPLLAFGGAGGAVAPLSLSVLAGAFIFGIGMQLGGG</sequence>
<evidence type="ECO:0000313" key="2">
    <source>
        <dbReference type="EMBL" id="ETW98675.1"/>
    </source>
</evidence>